<keyword evidence="3" id="KW-1185">Reference proteome</keyword>
<evidence type="ECO:0000313" key="3">
    <source>
        <dbReference type="Proteomes" id="UP000054408"/>
    </source>
</evidence>
<dbReference type="PANTHER" id="PTHR47533:SF4">
    <property type="entry name" value="AB HYDROLASE-1 DOMAIN-CONTAINING PROTEIN"/>
    <property type="match status" value="1"/>
</dbReference>
<dbReference type="OrthoDB" id="6431331at2759"/>
<dbReference type="RefSeq" id="XP_013759416.1">
    <property type="nucleotide sequence ID" value="XM_013903962.1"/>
</dbReference>
<dbReference type="Proteomes" id="UP000054408">
    <property type="component" value="Unassembled WGS sequence"/>
</dbReference>
<dbReference type="GeneID" id="25562177"/>
<dbReference type="Gene3D" id="3.40.50.1820">
    <property type="entry name" value="alpha/beta hydrolase"/>
    <property type="match status" value="1"/>
</dbReference>
<dbReference type="OMA" id="TYRDFRH"/>
<dbReference type="eggNOG" id="ENOG502SFNA">
    <property type="taxonomic scope" value="Eukaryota"/>
</dbReference>
<dbReference type="EMBL" id="GL349447">
    <property type="protein sequence ID" value="KNC47480.1"/>
    <property type="molecule type" value="Genomic_DNA"/>
</dbReference>
<proteinExistence type="predicted"/>
<dbReference type="STRING" id="461836.A0A0L0D5I9"/>
<evidence type="ECO:0000259" key="1">
    <source>
        <dbReference type="Pfam" id="PF12697"/>
    </source>
</evidence>
<name>A0A0L0D5I9_THETB</name>
<reference evidence="2 3" key="1">
    <citation type="submission" date="2010-05" db="EMBL/GenBank/DDBJ databases">
        <title>The Genome Sequence of Thecamonas trahens ATCC 50062.</title>
        <authorList>
            <consortium name="The Broad Institute Genome Sequencing Platform"/>
            <person name="Russ C."/>
            <person name="Cuomo C."/>
            <person name="Shea T."/>
            <person name="Young S.K."/>
            <person name="Zeng Q."/>
            <person name="Koehrsen M."/>
            <person name="Haas B."/>
            <person name="Borodovsky M."/>
            <person name="Guigo R."/>
            <person name="Alvarado L."/>
            <person name="Berlin A."/>
            <person name="Bochicchio J."/>
            <person name="Borenstein D."/>
            <person name="Chapman S."/>
            <person name="Chen Z."/>
            <person name="Freedman E."/>
            <person name="Gellesch M."/>
            <person name="Goldberg J."/>
            <person name="Griggs A."/>
            <person name="Gujja S."/>
            <person name="Heilman E."/>
            <person name="Heiman D."/>
            <person name="Hepburn T."/>
            <person name="Howarth C."/>
            <person name="Jen D."/>
            <person name="Larson L."/>
            <person name="Mehta T."/>
            <person name="Park D."/>
            <person name="Pearson M."/>
            <person name="Roberts A."/>
            <person name="Saif S."/>
            <person name="Shenoy N."/>
            <person name="Sisk P."/>
            <person name="Stolte C."/>
            <person name="Sykes S."/>
            <person name="Thomson T."/>
            <person name="Walk T."/>
            <person name="White J."/>
            <person name="Yandava C."/>
            <person name="Burger G."/>
            <person name="Gray M.W."/>
            <person name="Holland P.W.H."/>
            <person name="King N."/>
            <person name="Lang F.B.F."/>
            <person name="Roger A.J."/>
            <person name="Ruiz-Trillo I."/>
            <person name="Lander E."/>
            <person name="Nusbaum C."/>
        </authorList>
    </citation>
    <scope>NUCLEOTIDE SEQUENCE [LARGE SCALE GENOMIC DNA]</scope>
    <source>
        <strain evidence="2 3">ATCC 50062</strain>
    </source>
</reference>
<protein>
    <recommendedName>
        <fullName evidence="1">AB hydrolase-1 domain-containing protein</fullName>
    </recommendedName>
</protein>
<dbReference type="SUPFAM" id="SSF53474">
    <property type="entry name" value="alpha/beta-Hydrolases"/>
    <property type="match status" value="1"/>
</dbReference>
<dbReference type="InterPro" id="IPR000073">
    <property type="entry name" value="AB_hydrolase_1"/>
</dbReference>
<dbReference type="InterPro" id="IPR029058">
    <property type="entry name" value="AB_hydrolase_fold"/>
</dbReference>
<gene>
    <name evidence="2" type="ORF">AMSG_02497</name>
</gene>
<feature type="domain" description="AB hydrolase-1" evidence="1">
    <location>
        <begin position="25"/>
        <end position="280"/>
    </location>
</feature>
<dbReference type="Pfam" id="PF12697">
    <property type="entry name" value="Abhydrolase_6"/>
    <property type="match status" value="1"/>
</dbReference>
<dbReference type="AlphaFoldDB" id="A0A0L0D5I9"/>
<accession>A0A0L0D5I9</accession>
<evidence type="ECO:0000313" key="2">
    <source>
        <dbReference type="EMBL" id="KNC47480.1"/>
    </source>
</evidence>
<sequence>MFRFTRMVMSVSSGVETVAELDGVVVAIHGFPGNSQDYRYMGPLLTEKNMAMIRLIVPGFNGTPRLSPPPASSGLNINDVVAQRLLDNVAGLPASSLGSASPQGARLLDEMASHDVPLMLVGHSFGSVLATAALNLVTPPAGLRVGGVLLAPVGYRKHRGLRASPEAVFWLGRHLPFVLDYWPFRDQIWKGFKAFGFHRTTAYECVTAMKYVAHLDFDRHKALGAAVPCPLAVCYATDDKLIEPEIFHDIVANLEPEVVRELDSGGHNIQKDRVHDVVDALVELQAKLPAFPASGSRN</sequence>
<dbReference type="PANTHER" id="PTHR47533">
    <property type="entry name" value="PROTEIN CBG21859"/>
    <property type="match status" value="1"/>
</dbReference>
<organism evidence="2 3">
    <name type="scientific">Thecamonas trahens ATCC 50062</name>
    <dbReference type="NCBI Taxonomy" id="461836"/>
    <lineage>
        <taxon>Eukaryota</taxon>
        <taxon>Apusozoa</taxon>
        <taxon>Apusomonadida</taxon>
        <taxon>Apusomonadidae</taxon>
        <taxon>Thecamonas</taxon>
    </lineage>
</organism>